<sequence length="229" mass="25598">MLRYALTAVPRRLLGTPSTRFGLFHGCSRAFSCHVALTKPLIFHVMPQRHLRRLYSTPPRPPPKSGELSEDEALARIERIEGLAQVFYELPNTSSERLAASYLLIREILAYLSRHDEEAPAYLSIFTNTAVPPDSDVARARKAIFTISQLLTGLLSVVPDAAPLRKQYAKVFALHGALEPLFVGYDGPSDDLQAWMTFWGRAQPIIVDLAEVLDESRDTFLELPPDVKA</sequence>
<reference evidence="1" key="1">
    <citation type="submission" date="2014-09" db="EMBL/GenBank/DDBJ databases">
        <title>Genome sequence of the luminous mushroom Mycena chlorophos for searching fungal bioluminescence genes.</title>
        <authorList>
            <person name="Tanaka Y."/>
            <person name="Kasuga D."/>
            <person name="Oba Y."/>
            <person name="Hase S."/>
            <person name="Sato K."/>
            <person name="Oba Y."/>
            <person name="Sakakibara Y."/>
        </authorList>
    </citation>
    <scope>NUCLEOTIDE SEQUENCE</scope>
</reference>
<protein>
    <submittedName>
        <fullName evidence="1">Uncharacterized protein</fullName>
    </submittedName>
</protein>
<evidence type="ECO:0000313" key="1">
    <source>
        <dbReference type="EMBL" id="GAT51212.1"/>
    </source>
</evidence>
<name>A0ABQ0LJD2_MYCCL</name>
<keyword evidence="2" id="KW-1185">Reference proteome</keyword>
<evidence type="ECO:0000313" key="2">
    <source>
        <dbReference type="Proteomes" id="UP000815677"/>
    </source>
</evidence>
<dbReference type="EMBL" id="DF846995">
    <property type="protein sequence ID" value="GAT51212.1"/>
    <property type="molecule type" value="Genomic_DNA"/>
</dbReference>
<dbReference type="Proteomes" id="UP000815677">
    <property type="component" value="Unassembled WGS sequence"/>
</dbReference>
<gene>
    <name evidence="1" type="ORF">MCHLO_08373</name>
</gene>
<accession>A0ABQ0LJD2</accession>
<organism evidence="1 2">
    <name type="scientific">Mycena chlorophos</name>
    <name type="common">Agaric fungus</name>
    <name type="synonym">Agaricus chlorophos</name>
    <dbReference type="NCBI Taxonomy" id="658473"/>
    <lineage>
        <taxon>Eukaryota</taxon>
        <taxon>Fungi</taxon>
        <taxon>Dikarya</taxon>
        <taxon>Basidiomycota</taxon>
        <taxon>Agaricomycotina</taxon>
        <taxon>Agaricomycetes</taxon>
        <taxon>Agaricomycetidae</taxon>
        <taxon>Agaricales</taxon>
        <taxon>Marasmiineae</taxon>
        <taxon>Mycenaceae</taxon>
        <taxon>Mycena</taxon>
    </lineage>
</organism>
<proteinExistence type="predicted"/>